<dbReference type="InParanoid" id="A0A2T3A702"/>
<protein>
    <submittedName>
        <fullName evidence="1">Uncharacterized protein</fullName>
    </submittedName>
</protein>
<evidence type="ECO:0000313" key="2">
    <source>
        <dbReference type="Proteomes" id="UP000241462"/>
    </source>
</evidence>
<evidence type="ECO:0000313" key="1">
    <source>
        <dbReference type="EMBL" id="PSR84055.1"/>
    </source>
</evidence>
<organism evidence="1 2">
    <name type="scientific">Coniella lustricola</name>
    <dbReference type="NCBI Taxonomy" id="2025994"/>
    <lineage>
        <taxon>Eukaryota</taxon>
        <taxon>Fungi</taxon>
        <taxon>Dikarya</taxon>
        <taxon>Ascomycota</taxon>
        <taxon>Pezizomycotina</taxon>
        <taxon>Sordariomycetes</taxon>
        <taxon>Sordariomycetidae</taxon>
        <taxon>Diaporthales</taxon>
        <taxon>Schizoparmaceae</taxon>
        <taxon>Coniella</taxon>
    </lineage>
</organism>
<proteinExistence type="predicted"/>
<dbReference type="AlphaFoldDB" id="A0A2T3A702"/>
<dbReference type="PROSITE" id="PS51257">
    <property type="entry name" value="PROKAR_LIPOPROTEIN"/>
    <property type="match status" value="1"/>
</dbReference>
<dbReference type="EMBL" id="KZ678449">
    <property type="protein sequence ID" value="PSR84055.1"/>
    <property type="molecule type" value="Genomic_DNA"/>
</dbReference>
<accession>A0A2T3A702</accession>
<reference evidence="1 2" key="1">
    <citation type="journal article" date="2018" name="Mycol. Prog.">
        <title>Coniella lustricola, a new species from submerged detritus.</title>
        <authorList>
            <person name="Raudabaugh D.B."/>
            <person name="Iturriaga T."/>
            <person name="Carver A."/>
            <person name="Mondo S."/>
            <person name="Pangilinan J."/>
            <person name="Lipzen A."/>
            <person name="He G."/>
            <person name="Amirebrahimi M."/>
            <person name="Grigoriev I.V."/>
            <person name="Miller A.N."/>
        </authorList>
    </citation>
    <scope>NUCLEOTIDE SEQUENCE [LARGE SCALE GENOMIC DNA]</scope>
    <source>
        <strain evidence="1 2">B22-T-1</strain>
    </source>
</reference>
<name>A0A2T3A702_9PEZI</name>
<keyword evidence="2" id="KW-1185">Reference proteome</keyword>
<gene>
    <name evidence="1" type="ORF">BD289DRAFT_267904</name>
</gene>
<sequence>MERPTTAKNPLPWPFGAACVAFYAASETVCSSSRLNTWGWRRHILYQALLARTTVCLTVSLITVLDVARETLRNGPVLRLLRLCRMAKVVNGLTTLYSNTVDNRDSWRRHQKCSNCRHCLTRFIASYGVVGPLMMYLEAKWKFDAFSSGLLFRQGTDQVIDFPLPCL</sequence>
<dbReference type="Proteomes" id="UP000241462">
    <property type="component" value="Unassembled WGS sequence"/>
</dbReference>